<evidence type="ECO:0000313" key="6">
    <source>
        <dbReference type="Proteomes" id="UP001484239"/>
    </source>
</evidence>
<dbReference type="EMBL" id="JBBHLI010000007">
    <property type="protein sequence ID" value="MEK9501826.1"/>
    <property type="molecule type" value="Genomic_DNA"/>
</dbReference>
<sequence>MSRPRIERSAGGVVVRLIAGVRHALVIRDPYDNWGLPKGHLERGEDAETAAVREVHEETGLAGVELGPELGCIDWYFRVDGRAVHKFCTFFLMHSAVGDLVPQTSEGIRECLWLPLDEAMRRISYDNAREMLQRAAERLDDPTTAKGWSDDDDGA</sequence>
<dbReference type="PRINTS" id="PR00502">
    <property type="entry name" value="NUDIXFAMILY"/>
</dbReference>
<dbReference type="InterPro" id="IPR051325">
    <property type="entry name" value="Nudix_hydrolase_domain"/>
</dbReference>
<keyword evidence="1 2" id="KW-0378">Hydrolase</keyword>
<dbReference type="RefSeq" id="WP_405278888.1">
    <property type="nucleotide sequence ID" value="NZ_CP144380.1"/>
</dbReference>
<dbReference type="GO" id="GO:0016787">
    <property type="term" value="F:hydrolase activity"/>
    <property type="evidence" value="ECO:0007669"/>
    <property type="project" value="UniProtKB-KW"/>
</dbReference>
<comment type="similarity">
    <text evidence="2">Belongs to the Nudix hydrolase family.</text>
</comment>
<dbReference type="SUPFAM" id="SSF55811">
    <property type="entry name" value="Nudix"/>
    <property type="match status" value="1"/>
</dbReference>
<evidence type="ECO:0000313" key="5">
    <source>
        <dbReference type="EMBL" id="MEK9501826.1"/>
    </source>
</evidence>
<keyword evidence="6" id="KW-1185">Reference proteome</keyword>
<dbReference type="InterPro" id="IPR000086">
    <property type="entry name" value="NUDIX_hydrolase_dom"/>
</dbReference>
<dbReference type="Gene3D" id="3.90.79.10">
    <property type="entry name" value="Nucleoside Triphosphate Pyrophosphohydrolase"/>
    <property type="match status" value="1"/>
</dbReference>
<evidence type="ECO:0000256" key="3">
    <source>
        <dbReference type="SAM" id="MobiDB-lite"/>
    </source>
</evidence>
<dbReference type="PROSITE" id="PS00893">
    <property type="entry name" value="NUDIX_BOX"/>
    <property type="match status" value="1"/>
</dbReference>
<protein>
    <submittedName>
        <fullName evidence="5">NUDIX hydrolase</fullName>
        <ecNumber evidence="5">3.6.-.-</ecNumber>
    </submittedName>
</protein>
<dbReference type="CDD" id="cd03673">
    <property type="entry name" value="NUDIX_Ap6A_hydrolase"/>
    <property type="match status" value="1"/>
</dbReference>
<reference evidence="5 6" key="1">
    <citation type="submission" date="2024-02" db="EMBL/GenBank/DDBJ databases">
        <title>A novel Gemmatimonadota bacterium.</title>
        <authorList>
            <person name="Du Z.-J."/>
            <person name="Ye Y.-Q."/>
        </authorList>
    </citation>
    <scope>NUCLEOTIDE SEQUENCE [LARGE SCALE GENOMIC DNA]</scope>
    <source>
        <strain evidence="5 6">DH-20</strain>
    </source>
</reference>
<evidence type="ECO:0000259" key="4">
    <source>
        <dbReference type="PROSITE" id="PS51462"/>
    </source>
</evidence>
<proteinExistence type="inferred from homology"/>
<dbReference type="InterPro" id="IPR015797">
    <property type="entry name" value="NUDIX_hydrolase-like_dom_sf"/>
</dbReference>
<feature type="region of interest" description="Disordered" evidence="3">
    <location>
        <begin position="136"/>
        <end position="155"/>
    </location>
</feature>
<accession>A0ABU9EAQ9</accession>
<evidence type="ECO:0000256" key="2">
    <source>
        <dbReference type="RuleBase" id="RU003476"/>
    </source>
</evidence>
<name>A0ABU9EAQ9_9BACT</name>
<dbReference type="PANTHER" id="PTHR21340">
    <property type="entry name" value="DIADENOSINE 5,5-P1,P4-TETRAPHOSPHATE PYROPHOSPHOHYDROLASE MUTT"/>
    <property type="match status" value="1"/>
</dbReference>
<dbReference type="InterPro" id="IPR020084">
    <property type="entry name" value="NUDIX_hydrolase_CS"/>
</dbReference>
<dbReference type="Pfam" id="PF00293">
    <property type="entry name" value="NUDIX"/>
    <property type="match status" value="1"/>
</dbReference>
<dbReference type="PROSITE" id="PS51462">
    <property type="entry name" value="NUDIX"/>
    <property type="match status" value="1"/>
</dbReference>
<dbReference type="InterPro" id="IPR020476">
    <property type="entry name" value="Nudix_hydrolase"/>
</dbReference>
<feature type="domain" description="Nudix hydrolase" evidence="4">
    <location>
        <begin position="5"/>
        <end position="136"/>
    </location>
</feature>
<dbReference type="EC" id="3.6.-.-" evidence="5"/>
<comment type="caution">
    <text evidence="5">The sequence shown here is derived from an EMBL/GenBank/DDBJ whole genome shotgun (WGS) entry which is preliminary data.</text>
</comment>
<gene>
    <name evidence="5" type="ORF">WI372_12615</name>
</gene>
<dbReference type="Proteomes" id="UP001484239">
    <property type="component" value="Unassembled WGS sequence"/>
</dbReference>
<dbReference type="PANTHER" id="PTHR21340:SF0">
    <property type="entry name" value="BIS(5'-NUCLEOSYL)-TETRAPHOSPHATASE [ASYMMETRICAL]"/>
    <property type="match status" value="1"/>
</dbReference>
<organism evidence="5 6">
    <name type="scientific">Gaopeijia maritima</name>
    <dbReference type="NCBI Taxonomy" id="3119007"/>
    <lineage>
        <taxon>Bacteria</taxon>
        <taxon>Pseudomonadati</taxon>
        <taxon>Gemmatimonadota</taxon>
        <taxon>Longimicrobiia</taxon>
        <taxon>Gaopeijiales</taxon>
        <taxon>Gaopeijiaceae</taxon>
        <taxon>Gaopeijia</taxon>
    </lineage>
</organism>
<evidence type="ECO:0000256" key="1">
    <source>
        <dbReference type="ARBA" id="ARBA00022801"/>
    </source>
</evidence>